<dbReference type="EMBL" id="WJIE01000003">
    <property type="protein sequence ID" value="MRG92738.1"/>
    <property type="molecule type" value="Genomic_DNA"/>
</dbReference>
<dbReference type="Gene3D" id="2.130.10.10">
    <property type="entry name" value="YVTN repeat-like/Quinoprotein amine dehydrogenase"/>
    <property type="match status" value="2"/>
</dbReference>
<dbReference type="InterPro" id="IPR051200">
    <property type="entry name" value="Host-pathogen_enzymatic-act"/>
</dbReference>
<dbReference type="PANTHER" id="PTHR47197:SF3">
    <property type="entry name" value="DIHYDRO-HEME D1 DEHYDROGENASE"/>
    <property type="match status" value="1"/>
</dbReference>
<dbReference type="PANTHER" id="PTHR47197">
    <property type="entry name" value="PROTEIN NIRF"/>
    <property type="match status" value="1"/>
</dbReference>
<keyword evidence="1" id="KW-0732">Signal</keyword>
<evidence type="ECO:0000313" key="3">
    <source>
        <dbReference type="Proteomes" id="UP000440224"/>
    </source>
</evidence>
<proteinExistence type="predicted"/>
<accession>A0A6N7PL39</accession>
<comment type="caution">
    <text evidence="2">The sequence shown here is derived from an EMBL/GenBank/DDBJ whole genome shotgun (WGS) entry which is preliminary data.</text>
</comment>
<reference evidence="2 3" key="1">
    <citation type="submission" date="2019-10" db="EMBL/GenBank/DDBJ databases">
        <title>A soil myxobacterium in the family Polyangiaceae.</title>
        <authorList>
            <person name="Li Y."/>
            <person name="Wang J."/>
        </authorList>
    </citation>
    <scope>NUCLEOTIDE SEQUENCE [LARGE SCALE GENOMIC DNA]</scope>
    <source>
        <strain evidence="2 3">DSM 14734</strain>
    </source>
</reference>
<dbReference type="OrthoDB" id="5522353at2"/>
<evidence type="ECO:0000313" key="2">
    <source>
        <dbReference type="EMBL" id="MRG92738.1"/>
    </source>
</evidence>
<feature type="chain" id="PRO_5026808398" evidence="1">
    <location>
        <begin position="23"/>
        <end position="408"/>
    </location>
</feature>
<dbReference type="InterPro" id="IPR015943">
    <property type="entry name" value="WD40/YVTN_repeat-like_dom_sf"/>
</dbReference>
<evidence type="ECO:0000256" key="1">
    <source>
        <dbReference type="SAM" id="SignalP"/>
    </source>
</evidence>
<sequence>MITTHLRALAGAALLAVLPACGEAPIEYRYDPFAGDAFPDRREPVAVPPGGLGIVTDSLSDTLSLIDLGTGEKIRRVPVGRDPVGLDGPHHVTVDPAGRFVYIGLSYPIVATGGPHASHGASIQPGYVQKLSLDDFRILGQVRVDANPGEIVASDDGRRVVVSHFDLQRALKNPGNLDRARATIALVDPAAVLPTGSTDPARITTCIAPHGMALSRPDGARAYVACYGEDVVAVVDLDKREVLDRIPVDPSGGSIGDPQYGPYSAILSPDGKTLALGNTVSKDVRFFDVEANAMDPARTIDTLGAPFFPAFSPDAKYLWIPMQSPDALVLWDLEAGQEVTRRDFTADECKWPHVVERLDDTRIALVCEGDHVATGKVLLLDAMTLETKNEAIVGVYPDALARIPGPGL</sequence>
<dbReference type="AlphaFoldDB" id="A0A6N7PL39"/>
<gene>
    <name evidence="2" type="ORF">GF068_12485</name>
</gene>
<name>A0A6N7PL39_9BACT</name>
<dbReference type="InterPro" id="IPR011048">
    <property type="entry name" value="Haem_d1_sf"/>
</dbReference>
<dbReference type="SUPFAM" id="SSF51004">
    <property type="entry name" value="C-terminal (heme d1) domain of cytochrome cd1-nitrite reductase"/>
    <property type="match status" value="1"/>
</dbReference>
<organism evidence="2 3">
    <name type="scientific">Polyangium spumosum</name>
    <dbReference type="NCBI Taxonomy" id="889282"/>
    <lineage>
        <taxon>Bacteria</taxon>
        <taxon>Pseudomonadati</taxon>
        <taxon>Myxococcota</taxon>
        <taxon>Polyangia</taxon>
        <taxon>Polyangiales</taxon>
        <taxon>Polyangiaceae</taxon>
        <taxon>Polyangium</taxon>
    </lineage>
</organism>
<dbReference type="RefSeq" id="WP_153819576.1">
    <property type="nucleotide sequence ID" value="NZ_WJIE01000003.1"/>
</dbReference>
<protein>
    <submittedName>
        <fullName evidence="2">YncE family protein</fullName>
    </submittedName>
</protein>
<feature type="signal peptide" evidence="1">
    <location>
        <begin position="1"/>
        <end position="22"/>
    </location>
</feature>
<dbReference type="Proteomes" id="UP000440224">
    <property type="component" value="Unassembled WGS sequence"/>
</dbReference>
<keyword evidence="3" id="KW-1185">Reference proteome</keyword>